<dbReference type="FunFam" id="1.25.40.10:FF:000530">
    <property type="entry name" value="Pentatricopeptide repeat-containing protein At1g74850, chloroplastic"/>
    <property type="match status" value="1"/>
</dbReference>
<dbReference type="Pfam" id="PF13041">
    <property type="entry name" value="PPR_2"/>
    <property type="match status" value="3"/>
</dbReference>
<keyword evidence="11" id="KW-1185">Reference proteome</keyword>
<dbReference type="InterPro" id="IPR002110">
    <property type="entry name" value="Ankyrin_rpt"/>
</dbReference>
<dbReference type="PANTHER" id="PTHR47447:SF26">
    <property type="entry name" value="CHLOROPLAST RNA SPLICING4"/>
    <property type="match status" value="1"/>
</dbReference>
<dbReference type="PROSITE" id="PS50297">
    <property type="entry name" value="ANK_REP_REGION"/>
    <property type="match status" value="3"/>
</dbReference>
<dbReference type="Proteomes" id="UP000634136">
    <property type="component" value="Unassembled WGS sequence"/>
</dbReference>
<dbReference type="InterPro" id="IPR033443">
    <property type="entry name" value="PROP1-like_PPR_dom"/>
</dbReference>
<feature type="region of interest" description="Disordered" evidence="6">
    <location>
        <begin position="1896"/>
        <end position="1953"/>
    </location>
</feature>
<dbReference type="SUPFAM" id="SSF48403">
    <property type="entry name" value="Ankyrin repeat"/>
    <property type="match status" value="1"/>
</dbReference>
<feature type="repeat" description="PPR" evidence="5">
    <location>
        <begin position="1003"/>
        <end position="1037"/>
    </location>
</feature>
<feature type="repeat" description="ANK" evidence="4">
    <location>
        <begin position="1704"/>
        <end position="1736"/>
    </location>
</feature>
<dbReference type="SUPFAM" id="SSF81901">
    <property type="entry name" value="HCP-like"/>
    <property type="match status" value="1"/>
</dbReference>
<organism evidence="10 11">
    <name type="scientific">Senna tora</name>
    <dbReference type="NCBI Taxonomy" id="362788"/>
    <lineage>
        <taxon>Eukaryota</taxon>
        <taxon>Viridiplantae</taxon>
        <taxon>Streptophyta</taxon>
        <taxon>Embryophyta</taxon>
        <taxon>Tracheophyta</taxon>
        <taxon>Spermatophyta</taxon>
        <taxon>Magnoliopsida</taxon>
        <taxon>eudicotyledons</taxon>
        <taxon>Gunneridae</taxon>
        <taxon>Pentapetalae</taxon>
        <taxon>rosids</taxon>
        <taxon>fabids</taxon>
        <taxon>Fabales</taxon>
        <taxon>Fabaceae</taxon>
        <taxon>Caesalpinioideae</taxon>
        <taxon>Cassia clade</taxon>
        <taxon>Senna</taxon>
    </lineage>
</organism>
<evidence type="ECO:0000256" key="3">
    <source>
        <dbReference type="ARBA" id="ARBA00022737"/>
    </source>
</evidence>
<dbReference type="Gene3D" id="1.25.40.20">
    <property type="entry name" value="Ankyrin repeat-containing domain"/>
    <property type="match status" value="3"/>
</dbReference>
<feature type="repeat" description="PPR" evidence="5">
    <location>
        <begin position="1108"/>
        <end position="1142"/>
    </location>
</feature>
<feature type="compositionally biased region" description="Basic and acidic residues" evidence="6">
    <location>
        <begin position="2104"/>
        <end position="2118"/>
    </location>
</feature>
<evidence type="ECO:0000259" key="8">
    <source>
        <dbReference type="Pfam" id="PF13962"/>
    </source>
</evidence>
<feature type="compositionally biased region" description="Polar residues" evidence="6">
    <location>
        <begin position="2119"/>
        <end position="2133"/>
    </location>
</feature>
<accession>A0A835CF34</accession>
<feature type="repeat" description="PPR" evidence="5">
    <location>
        <begin position="898"/>
        <end position="932"/>
    </location>
</feature>
<dbReference type="Pfam" id="PF12796">
    <property type="entry name" value="Ank_2"/>
    <property type="match status" value="3"/>
</dbReference>
<feature type="repeat" description="PPR" evidence="5">
    <location>
        <begin position="1143"/>
        <end position="1177"/>
    </location>
</feature>
<dbReference type="Pfam" id="PF13962">
    <property type="entry name" value="PGG"/>
    <property type="match status" value="1"/>
</dbReference>
<dbReference type="InterPro" id="IPR026961">
    <property type="entry name" value="PGG_dom"/>
</dbReference>
<feature type="repeat" description="ANK" evidence="4">
    <location>
        <begin position="1805"/>
        <end position="1826"/>
    </location>
</feature>
<protein>
    <submittedName>
        <fullName evidence="10">Pentatricopeptide repeat-containing protein</fullName>
    </submittedName>
</protein>
<feature type="repeat" description="PPR" evidence="5">
    <location>
        <begin position="1178"/>
        <end position="1212"/>
    </location>
</feature>
<feature type="repeat" description="PPR" evidence="5">
    <location>
        <begin position="585"/>
        <end position="619"/>
    </location>
</feature>
<feature type="transmembrane region" description="Helical" evidence="7">
    <location>
        <begin position="1987"/>
        <end position="2010"/>
    </location>
</feature>
<evidence type="ECO:0000256" key="5">
    <source>
        <dbReference type="PROSITE-ProRule" id="PRU00708"/>
    </source>
</evidence>
<keyword evidence="3" id="KW-0677">Repeat</keyword>
<feature type="domain" description="PGG" evidence="8">
    <location>
        <begin position="1979"/>
        <end position="2053"/>
    </location>
</feature>
<feature type="region of interest" description="Disordered" evidence="6">
    <location>
        <begin position="2099"/>
        <end position="2133"/>
    </location>
</feature>
<evidence type="ECO:0000313" key="10">
    <source>
        <dbReference type="EMBL" id="KAF7836477.1"/>
    </source>
</evidence>
<feature type="repeat" description="ANK" evidence="4">
    <location>
        <begin position="1738"/>
        <end position="1755"/>
    </location>
</feature>
<feature type="repeat" description="PPR" evidence="5">
    <location>
        <begin position="445"/>
        <end position="479"/>
    </location>
</feature>
<evidence type="ECO:0000256" key="4">
    <source>
        <dbReference type="PROSITE-ProRule" id="PRU00023"/>
    </source>
</evidence>
<dbReference type="InterPro" id="IPR002885">
    <property type="entry name" value="PPR_rpt"/>
</dbReference>
<proteinExistence type="inferred from homology"/>
<name>A0A835CF34_9FABA</name>
<feature type="domain" description="PROP1-like PPR" evidence="9">
    <location>
        <begin position="987"/>
        <end position="1081"/>
    </location>
</feature>
<sequence>MAGLCISRNEGRPRNNISTRHFIEQVVGIDRVATLTVHVYDMISHKEIGYDCGVFFKYVMVQSHASMEVLLASTSMKKRSIGVLPFKPISSIQRADSHSKTSSSSSKPPRTTILPSSKSAPSPTIHATSNASDQLNHSDNDNAKGFTTHKFTYSRASPSIRWPHLKLSETYPSTTTHTQFAVATPAEHKDDASSSTEESDGVSPLDANDEAREALGRPSRTRVKKMNKLALKRAKDWRERVQYLTDRILALKSEEFVADVLDDRKVQMTPTDFCFVVKSVGQTSWQRALEVYEWLNLRHWYSPNARMLATILSVLGKANQEALAVEIFTRAESDIGNTVQVYNAMMGVYARNGRFNKVHQLLDVMRERGCEPDLVSFNTLINARMKSGAMVPDLALQLLDEVRRSGVRPDIITYNTLISACSRESNLEEAIKIFHDMERNSCQPDLWTYNAMISVYGRCGLPEKAERLFKELESKGFFPDAVTYNSLLYAFSKEGNTEKMREICDEMVRMGFGKDEMTYNTIISMHGKQGQHDQALQLYRDMKLSGRNPDAVTYTVLVDSLGKANKIEEAANVMSEMLDAGVKPTLHTYSALICGYAKAGKRVEAEDTFNCMVKSGIKADRLAYSVMLDIFLRFNEIKKAMMLYQEMVREGFTPDNGIYENMLRVLVRENKWEVVDNIVRDMEELSGMNPQVISSVLVKGECYDHAAKILRIAIREGYELDHENLLSIMSSYSSSARYSEACELLEFLREHAPDSSQLITEALIIILCKAQKLDAALDEYRNNAALGLCSRSCTMYESLIQECRQNELFDLASQIFSDMRFNGVEPSICLYLGMVSVYCKIGFPETAHHLLYYAEKKGIVLENVSVYTDIIEAYGKLKLWQKAESLVGSVKQRCSTVDRKVWNALIHAYALSGCYERARAIFNTMMRDGPSPTVDSINGLLQALIVDGRLSELYVVIQELQDMGFKISKSSILMMLEAFAQAGNLFEVQKVYHGMKAAGYFPNMHLYRIMVRLLCKAKRVRDVEAMLCEMEEAGFKPDLQIWNSMLKLYSSIEDFKKTAVVYRKIKDSDLEPDEETYDSLIIMYCRDRRPEEGLTLMHEMRRLGMEPKLDTYKSLIAAFGKQQLFEPAEELFEELRSNGYRLDRSFYHIMMKIYRNSGDHLRAENLLGVMKEAGIEPTLATMHLLMVSYGSSGQPEEAEKVLENLRTSGLVLDTLPYSSVIDAYLKHGDFKSGIEKLVEMKEAGLEPDHRIWTCFIRAASLCPGANEAINLLNALQAAGFDLPIRLLREKSESLVSEVDQYLERIEPLEDNAAFNFVNALADLLWAFELRATASWVFQLAIKKSIYRHDIFRVAEKDWGADFRKLSAGAALVGLTLWLDHMQDASLQGHPESPKSVVLITGTAEYNMVSLNNTLKACLWEMGSPFLPCKTRSGILVAKAHSLRMWLKDSPFCLDLELKDAPYLPESNSMQLIEGCFIRRGLVPAFKDISEKLGIVSPKKFSRLALLPDEKRAKAIEADIEGRKEKLEKRKNIVDPKRLRMIKKLRKRKYIRQAVLSKQGSIGVQKTFIGIGSNSKSVISVPLANCSLYVDTRKLEEMIPNVLSKKHEGILHKRKADCFSTALHIASRYGHKEMVSEILRLCRQMVYAENKNHETPIHECCGNGNVKVLKLLLAANPESVAKSDHQNCFIHSRAHKDVVEAIDNAGNSALHYACKEGHREVVRKLLKRDSNLSLHYNCSGYTPLHLAVMNGSVSVLHEFASFSFLRLTIDKHSVFHLAVTYGQYDALLFLLSLVTPNNLLHNLDPQGNSVLHLAVSGGHHKIAKFLITETKLDINTRNRAGITALDMLDQSKDSVEKRKLQAMFIRSHAKRSAQLLCPSPEIVPQVVNSNYEMLSLDSTTTPEAEASKSTSGSGLSSPQAQAQAEDSETSFENETKTHDNLSPKILQKHKDLSRMQTENQKQLYYTRKNKIKKHEMQREGLLNARNTVILVAILIATVTFAAGIAPPGGVYQEGPMKGKSMMGKLTAFKVFTISNNIALFTSLSIVVVLVTIWVILPHSEGFQWLSVVVIAVGGGSLGTIFMGLGVMLIEHWQRKSKWRRRRRKESVEEKAIESEKESQNSDVESAYSQGYHSY</sequence>
<feature type="repeat" description="PPR" evidence="5">
    <location>
        <begin position="480"/>
        <end position="514"/>
    </location>
</feature>
<feature type="repeat" description="PPR" evidence="5">
    <location>
        <begin position="1073"/>
        <end position="1107"/>
    </location>
</feature>
<keyword evidence="7" id="KW-1133">Transmembrane helix</keyword>
<evidence type="ECO:0000256" key="7">
    <source>
        <dbReference type="SAM" id="Phobius"/>
    </source>
</evidence>
<dbReference type="OrthoDB" id="185373at2759"/>
<comment type="similarity">
    <text evidence="2">Belongs to the PPR family. P subfamily.</text>
</comment>
<dbReference type="GO" id="GO:0005886">
    <property type="term" value="C:plasma membrane"/>
    <property type="evidence" value="ECO:0007669"/>
    <property type="project" value="UniProtKB-SubCell"/>
</dbReference>
<feature type="repeat" description="PPR" evidence="5">
    <location>
        <begin position="1038"/>
        <end position="1072"/>
    </location>
</feature>
<feature type="repeat" description="PPR" evidence="5">
    <location>
        <begin position="410"/>
        <end position="444"/>
    </location>
</feature>
<feature type="repeat" description="PPR" evidence="5">
    <location>
        <begin position="620"/>
        <end position="654"/>
    </location>
</feature>
<feature type="repeat" description="PPR" evidence="5">
    <location>
        <begin position="792"/>
        <end position="826"/>
    </location>
</feature>
<comment type="caution">
    <text evidence="10">The sequence shown here is derived from an EMBL/GenBank/DDBJ whole genome shotgun (WGS) entry which is preliminary data.</text>
</comment>
<dbReference type="SMART" id="SM00248">
    <property type="entry name" value="ANK"/>
    <property type="match status" value="6"/>
</dbReference>
<dbReference type="NCBIfam" id="TIGR00756">
    <property type="entry name" value="PPR"/>
    <property type="match status" value="12"/>
</dbReference>
<dbReference type="PROSITE" id="PS51375">
    <property type="entry name" value="PPR"/>
    <property type="match status" value="18"/>
</dbReference>
<feature type="compositionally biased region" description="Low complexity" evidence="6">
    <location>
        <begin position="1906"/>
        <end position="1916"/>
    </location>
</feature>
<reference evidence="10" key="1">
    <citation type="submission" date="2020-09" db="EMBL/GenBank/DDBJ databases">
        <title>Genome-Enabled Discovery of Anthraquinone Biosynthesis in Senna tora.</title>
        <authorList>
            <person name="Kang S.-H."/>
            <person name="Pandey R.P."/>
            <person name="Lee C.-M."/>
            <person name="Sim J.-S."/>
            <person name="Jeong J.-T."/>
            <person name="Choi B.-S."/>
            <person name="Jung M."/>
            <person name="Ginzburg D."/>
            <person name="Zhao K."/>
            <person name="Won S.Y."/>
            <person name="Oh T.-J."/>
            <person name="Yu Y."/>
            <person name="Kim N.-H."/>
            <person name="Lee O.R."/>
            <person name="Lee T.-H."/>
            <person name="Bashyal P."/>
            <person name="Kim T.-S."/>
            <person name="Lee W.-H."/>
            <person name="Kawkins C."/>
            <person name="Kim C.-K."/>
            <person name="Kim J.S."/>
            <person name="Ahn B.O."/>
            <person name="Rhee S.Y."/>
            <person name="Sohng J.K."/>
        </authorList>
    </citation>
    <scope>NUCLEOTIDE SEQUENCE</scope>
    <source>
        <tissue evidence="10">Leaf</tissue>
    </source>
</reference>
<dbReference type="PANTHER" id="PTHR47447">
    <property type="entry name" value="OS03G0856100 PROTEIN"/>
    <property type="match status" value="1"/>
</dbReference>
<dbReference type="InterPro" id="IPR036770">
    <property type="entry name" value="Ankyrin_rpt-contain_sf"/>
</dbReference>
<dbReference type="Pfam" id="PF13812">
    <property type="entry name" value="PPR_3"/>
    <property type="match status" value="3"/>
</dbReference>
<dbReference type="Pfam" id="PF01535">
    <property type="entry name" value="PPR"/>
    <property type="match status" value="3"/>
</dbReference>
<feature type="region of interest" description="Disordered" evidence="6">
    <location>
        <begin position="94"/>
        <end position="143"/>
    </location>
</feature>
<evidence type="ECO:0000256" key="2">
    <source>
        <dbReference type="ARBA" id="ARBA00007626"/>
    </source>
</evidence>
<feature type="repeat" description="PPR" evidence="5">
    <location>
        <begin position="338"/>
        <end position="372"/>
    </location>
</feature>
<evidence type="ECO:0000256" key="1">
    <source>
        <dbReference type="ARBA" id="ARBA00004413"/>
    </source>
</evidence>
<feature type="region of interest" description="Disordered" evidence="6">
    <location>
        <begin position="184"/>
        <end position="220"/>
    </location>
</feature>
<feature type="repeat" description="PPR" evidence="5">
    <location>
        <begin position="373"/>
        <end position="409"/>
    </location>
</feature>
<feature type="transmembrane region" description="Helical" evidence="7">
    <location>
        <begin position="2061"/>
        <end position="2088"/>
    </location>
</feature>
<dbReference type="InterPro" id="IPR011990">
    <property type="entry name" value="TPR-like_helical_dom_sf"/>
</dbReference>
<evidence type="ECO:0000256" key="6">
    <source>
        <dbReference type="SAM" id="MobiDB-lite"/>
    </source>
</evidence>
<keyword evidence="4" id="KW-0040">ANK repeat</keyword>
<dbReference type="EMBL" id="JAAIUW010000004">
    <property type="protein sequence ID" value="KAF7836477.1"/>
    <property type="molecule type" value="Genomic_DNA"/>
</dbReference>
<feature type="repeat" description="PPR" evidence="5">
    <location>
        <begin position="550"/>
        <end position="584"/>
    </location>
</feature>
<dbReference type="Gene3D" id="1.25.40.10">
    <property type="entry name" value="Tetratricopeptide repeat domain"/>
    <property type="match status" value="8"/>
</dbReference>
<keyword evidence="7" id="KW-0472">Membrane</keyword>
<feature type="repeat" description="PPR" evidence="5">
    <location>
        <begin position="1213"/>
        <end position="1247"/>
    </location>
</feature>
<dbReference type="Pfam" id="PF17177">
    <property type="entry name" value="PPR_long"/>
    <property type="match status" value="1"/>
</dbReference>
<feature type="compositionally biased region" description="Polar residues" evidence="6">
    <location>
        <begin position="113"/>
        <end position="135"/>
    </location>
</feature>
<comment type="subcellular location">
    <subcellularLocation>
        <location evidence="1">Cell membrane</location>
        <topology evidence="1">Peripheral membrane protein</topology>
        <orientation evidence="1">Cytoplasmic side</orientation>
    </subcellularLocation>
</comment>
<gene>
    <name evidence="10" type="ORF">G2W53_011336</name>
</gene>
<keyword evidence="7" id="KW-0812">Transmembrane</keyword>
<feature type="repeat" description="PPR" evidence="5">
    <location>
        <begin position="515"/>
        <end position="549"/>
    </location>
</feature>
<evidence type="ECO:0000259" key="9">
    <source>
        <dbReference type="Pfam" id="PF17177"/>
    </source>
</evidence>
<dbReference type="PROSITE" id="PS50088">
    <property type="entry name" value="ANK_REPEAT"/>
    <property type="match status" value="3"/>
</dbReference>
<evidence type="ECO:0000313" key="11">
    <source>
        <dbReference type="Proteomes" id="UP000634136"/>
    </source>
</evidence>
<feature type="transmembrane region" description="Helical" evidence="7">
    <location>
        <begin position="2031"/>
        <end position="2055"/>
    </location>
</feature>